<dbReference type="PROSITE" id="PS51779">
    <property type="entry name" value="POTRA"/>
    <property type="match status" value="1"/>
</dbReference>
<feature type="region of interest" description="Disordered" evidence="10">
    <location>
        <begin position="1"/>
        <end position="33"/>
    </location>
</feature>
<dbReference type="Gene3D" id="3.40.50.11690">
    <property type="entry name" value="Cell division protein FtsQ/DivIB"/>
    <property type="match status" value="1"/>
</dbReference>
<keyword evidence="6 9" id="KW-1133">Transmembrane helix</keyword>
<dbReference type="InterPro" id="IPR026579">
    <property type="entry name" value="FtsQ"/>
</dbReference>
<keyword evidence="2 9" id="KW-1003">Cell membrane</keyword>
<dbReference type="AlphaFoldDB" id="A0A845U1F8"/>
<feature type="domain" description="POTRA" evidence="11">
    <location>
        <begin position="76"/>
        <end position="145"/>
    </location>
</feature>
<dbReference type="GO" id="GO:0090529">
    <property type="term" value="P:cell septum assembly"/>
    <property type="evidence" value="ECO:0007669"/>
    <property type="project" value="InterPro"/>
</dbReference>
<proteinExistence type="inferred from homology"/>
<organism evidence="12">
    <name type="scientific">Acidithiobacillus ferrianus</name>
    <dbReference type="NCBI Taxonomy" id="2678518"/>
    <lineage>
        <taxon>Bacteria</taxon>
        <taxon>Pseudomonadati</taxon>
        <taxon>Pseudomonadota</taxon>
        <taxon>Acidithiobacillia</taxon>
        <taxon>Acidithiobacillales</taxon>
        <taxon>Acidithiobacillaceae</taxon>
        <taxon>Acidithiobacillus</taxon>
    </lineage>
</organism>
<evidence type="ECO:0000259" key="11">
    <source>
        <dbReference type="PROSITE" id="PS51779"/>
    </source>
</evidence>
<dbReference type="InterPro" id="IPR005548">
    <property type="entry name" value="Cell_div_FtsQ/DivIB_C"/>
</dbReference>
<dbReference type="HAMAP" id="MF_00911">
    <property type="entry name" value="FtsQ_subfam"/>
    <property type="match status" value="1"/>
</dbReference>
<evidence type="ECO:0000256" key="7">
    <source>
        <dbReference type="ARBA" id="ARBA00023136"/>
    </source>
</evidence>
<evidence type="ECO:0000256" key="3">
    <source>
        <dbReference type="ARBA" id="ARBA00022519"/>
    </source>
</evidence>
<evidence type="ECO:0000256" key="6">
    <source>
        <dbReference type="ARBA" id="ARBA00022989"/>
    </source>
</evidence>
<evidence type="ECO:0000313" key="12">
    <source>
        <dbReference type="EMBL" id="NDU41126.1"/>
    </source>
</evidence>
<evidence type="ECO:0000256" key="4">
    <source>
        <dbReference type="ARBA" id="ARBA00022618"/>
    </source>
</evidence>
<comment type="caution">
    <text evidence="12">The sequence shown here is derived from an EMBL/GenBank/DDBJ whole genome shotgun (WGS) entry which is preliminary data.</text>
</comment>
<dbReference type="Pfam" id="PF03799">
    <property type="entry name" value="FtsQ_DivIB_C"/>
    <property type="match status" value="1"/>
</dbReference>
<protein>
    <recommendedName>
        <fullName evidence="9">Cell division protein FtsQ</fullName>
    </recommendedName>
</protein>
<keyword evidence="7 9" id="KW-0472">Membrane</keyword>
<dbReference type="Pfam" id="PF08478">
    <property type="entry name" value="POTRA_1"/>
    <property type="match status" value="1"/>
</dbReference>
<keyword evidence="8 9" id="KW-0131">Cell cycle</keyword>
<gene>
    <name evidence="9" type="primary">ftsQ</name>
    <name evidence="12" type="ORF">GL267_00325</name>
</gene>
<evidence type="ECO:0000256" key="10">
    <source>
        <dbReference type="SAM" id="MobiDB-lite"/>
    </source>
</evidence>
<reference evidence="12" key="1">
    <citation type="submission" date="2019-11" db="EMBL/GenBank/DDBJ databases">
        <title>Acidithiobacillus ferrianus sp. nov.: a facultatively anaerobic and extremely acidophilic chemolithoautotroph.</title>
        <authorList>
            <person name="Norris P.R."/>
            <person name="Falagan C."/>
            <person name="Moya-Beltran A."/>
            <person name="Castro M."/>
            <person name="Quatrini R."/>
            <person name="Johnson D.B."/>
        </authorList>
    </citation>
    <scope>NUCLEOTIDE SEQUENCE [LARGE SCALE GENOMIC DNA]</scope>
    <source>
        <strain evidence="12">MG</strain>
    </source>
</reference>
<keyword evidence="3 9" id="KW-0997">Cell inner membrane</keyword>
<sequence length="281" mass="31139">MVSVMRDYRHGQQPQQPAATIRKPPRHSKAAAAPAKVHTSIPWRLYGRALIWGIGISAIAWGGWMGWNWVREPQIMPINTLRITGTSARIPLSVVNAALRPYVAQGFLWMDPEQLRRRLDTLPWVANAEVRRVWPDRLDVTLQPYVPVARWLGSTGQMVDAQGKLFSVPPSQVPDNLPNLEGPADSSAQLIQQLTLFNQILAPLGATVVDLQEDRRGGWRCVLSNGVRLLLGSEDLLPAMKRWVAVAPQIKEYLVSGATMDLRYTNGFAVAMPTAATVSSQ</sequence>
<dbReference type="InterPro" id="IPR013685">
    <property type="entry name" value="POTRA_FtsQ_type"/>
</dbReference>
<feature type="compositionally biased region" description="Basic and acidic residues" evidence="10">
    <location>
        <begin position="1"/>
        <end position="10"/>
    </location>
</feature>
<comment type="similarity">
    <text evidence="9">Belongs to the FtsQ/DivIB family. FtsQ subfamily.</text>
</comment>
<dbReference type="InterPro" id="IPR045335">
    <property type="entry name" value="FtsQ_C_sf"/>
</dbReference>
<dbReference type="PANTHER" id="PTHR35851:SF1">
    <property type="entry name" value="CELL DIVISION PROTEIN FTSQ"/>
    <property type="match status" value="1"/>
</dbReference>
<evidence type="ECO:0000256" key="1">
    <source>
        <dbReference type="ARBA" id="ARBA00004370"/>
    </source>
</evidence>
<comment type="function">
    <text evidence="9">Essential cell division protein.</text>
</comment>
<dbReference type="PANTHER" id="PTHR35851">
    <property type="entry name" value="CELL DIVISION PROTEIN FTSQ"/>
    <property type="match status" value="1"/>
</dbReference>
<dbReference type="Gene3D" id="3.10.20.310">
    <property type="entry name" value="membrane protein fhac"/>
    <property type="match status" value="1"/>
</dbReference>
<comment type="subcellular location">
    <subcellularLocation>
        <location evidence="9">Cell inner membrane</location>
        <topology evidence="9">Single-pass type II membrane protein</topology>
    </subcellularLocation>
    <subcellularLocation>
        <location evidence="1">Membrane</location>
    </subcellularLocation>
    <text evidence="9">Localizes to the division septum.</text>
</comment>
<name>A0A845U1F8_9PROT</name>
<dbReference type="GO" id="GO:0043093">
    <property type="term" value="P:FtsZ-dependent cytokinesis"/>
    <property type="evidence" value="ECO:0007669"/>
    <property type="project" value="UniProtKB-UniRule"/>
</dbReference>
<accession>A0A845U1F8</accession>
<dbReference type="RefSeq" id="WP_163095381.1">
    <property type="nucleotide sequence ID" value="NZ_CP127523.1"/>
</dbReference>
<dbReference type="InterPro" id="IPR034746">
    <property type="entry name" value="POTRA"/>
</dbReference>
<dbReference type="GO" id="GO:0032153">
    <property type="term" value="C:cell division site"/>
    <property type="evidence" value="ECO:0007669"/>
    <property type="project" value="UniProtKB-UniRule"/>
</dbReference>
<evidence type="ECO:0000256" key="2">
    <source>
        <dbReference type="ARBA" id="ARBA00022475"/>
    </source>
</evidence>
<dbReference type="GO" id="GO:0005886">
    <property type="term" value="C:plasma membrane"/>
    <property type="evidence" value="ECO:0007669"/>
    <property type="project" value="UniProtKB-SubCell"/>
</dbReference>
<evidence type="ECO:0000256" key="5">
    <source>
        <dbReference type="ARBA" id="ARBA00022692"/>
    </source>
</evidence>
<feature type="transmembrane region" description="Helical" evidence="9">
    <location>
        <begin position="49"/>
        <end position="70"/>
    </location>
</feature>
<keyword evidence="5 9" id="KW-0812">Transmembrane</keyword>
<evidence type="ECO:0000256" key="8">
    <source>
        <dbReference type="ARBA" id="ARBA00023306"/>
    </source>
</evidence>
<keyword evidence="4 9" id="KW-0132">Cell division</keyword>
<dbReference type="EMBL" id="WNJL01000001">
    <property type="protein sequence ID" value="NDU41126.1"/>
    <property type="molecule type" value="Genomic_DNA"/>
</dbReference>
<evidence type="ECO:0000256" key="9">
    <source>
        <dbReference type="HAMAP-Rule" id="MF_00911"/>
    </source>
</evidence>